<dbReference type="SMART" id="SM00327">
    <property type="entry name" value="VWA"/>
    <property type="match status" value="1"/>
</dbReference>
<dbReference type="InterPro" id="IPR002035">
    <property type="entry name" value="VWF_A"/>
</dbReference>
<dbReference type="CDD" id="cd00198">
    <property type="entry name" value="vWFA"/>
    <property type="match status" value="1"/>
</dbReference>
<dbReference type="SUPFAM" id="SSF53300">
    <property type="entry name" value="vWA-like"/>
    <property type="match status" value="1"/>
</dbReference>
<feature type="domain" description="VWFA" evidence="1">
    <location>
        <begin position="40"/>
        <end position="211"/>
    </location>
</feature>
<sequence>MPVSVESRLGRHYIVEDKSEAVPFLIRFRCSEKFASTSSLYSVAIDASWSMDGAKIFRAKEAVLKMLKNLPSTDYINIYSFNDRTKLVYSGRVSEYNKALSSVLDIRLGGGTNIYGLLKHVYSNYLNMRSEGINSHKLIVITDGIPTTGTRSSSKIIDIARRLGEHVSASVIVCVGDDCNDKLLMDIATSTKGVLEVLDDADKLIPVVEKLAHRYRNICAKNVKMYVKSTPTSSIYIYNRSLKPTENGLEISVGDIYTYDRIDIAGEVVVPPQRSGNIYLATISIEYTDIDSEHRELPPITLSIPCLSNQTTSEPAIDATIYREVNLVKMASMIVKDLYKNLTITDAQKIITEFTEKTKTATSNTEDLYAKTIDLREHLESEGLSPEAIKKLMSLLSRILTGRMY</sequence>
<dbReference type="AlphaFoldDB" id="A0A7J3MZX9"/>
<reference evidence="3" key="1">
    <citation type="journal article" date="2020" name="mSystems">
        <title>Genome- and Community-Level Interaction Insights into Carbon Utilization and Element Cycling Functions of Hydrothermarchaeota in Hydrothermal Sediment.</title>
        <authorList>
            <person name="Zhou Z."/>
            <person name="Liu Y."/>
            <person name="Xu W."/>
            <person name="Pan J."/>
            <person name="Luo Z.H."/>
            <person name="Li M."/>
        </authorList>
    </citation>
    <scope>NUCLEOTIDE SEQUENCE [LARGE SCALE GENOMIC DNA]</scope>
    <source>
        <strain evidence="2">SpSt-629</strain>
        <strain evidence="3">SpSt-688</strain>
    </source>
</reference>
<dbReference type="EMBL" id="DTAU01000098">
    <property type="protein sequence ID" value="HFQ79007.1"/>
    <property type="molecule type" value="Genomic_DNA"/>
</dbReference>
<evidence type="ECO:0000313" key="2">
    <source>
        <dbReference type="EMBL" id="HFQ79007.1"/>
    </source>
</evidence>
<dbReference type="PROSITE" id="PS50234">
    <property type="entry name" value="VWFA"/>
    <property type="match status" value="1"/>
</dbReference>
<dbReference type="InterPro" id="IPR036465">
    <property type="entry name" value="vWFA_dom_sf"/>
</dbReference>
<comment type="caution">
    <text evidence="3">The sequence shown here is derived from an EMBL/GenBank/DDBJ whole genome shotgun (WGS) entry which is preliminary data.</text>
</comment>
<dbReference type="EMBL" id="DTDH01000178">
    <property type="protein sequence ID" value="HGT99087.1"/>
    <property type="molecule type" value="Genomic_DNA"/>
</dbReference>
<dbReference type="Pfam" id="PF00092">
    <property type="entry name" value="VWA"/>
    <property type="match status" value="1"/>
</dbReference>
<accession>A0A7J3MZX9</accession>
<name>A0A7J3MZX9_9CREN</name>
<dbReference type="Gene3D" id="3.40.50.410">
    <property type="entry name" value="von Willebrand factor, type A domain"/>
    <property type="match status" value="1"/>
</dbReference>
<evidence type="ECO:0000259" key="1">
    <source>
        <dbReference type="PROSITE" id="PS50234"/>
    </source>
</evidence>
<protein>
    <submittedName>
        <fullName evidence="3">VWA domain-containing protein</fullName>
    </submittedName>
</protein>
<evidence type="ECO:0000313" key="3">
    <source>
        <dbReference type="EMBL" id="HGT99087.1"/>
    </source>
</evidence>
<organism evidence="3">
    <name type="scientific">Ignisphaera aggregans</name>
    <dbReference type="NCBI Taxonomy" id="334771"/>
    <lineage>
        <taxon>Archaea</taxon>
        <taxon>Thermoproteota</taxon>
        <taxon>Thermoprotei</taxon>
        <taxon>Desulfurococcales</taxon>
        <taxon>Desulfurococcaceae</taxon>
        <taxon>Ignisphaera</taxon>
    </lineage>
</organism>
<dbReference type="PANTHER" id="PTHR45737:SF6">
    <property type="entry name" value="VON WILLEBRAND FACTOR A DOMAIN-CONTAINING PROTEIN 5A"/>
    <property type="match status" value="1"/>
</dbReference>
<dbReference type="PANTHER" id="PTHR45737">
    <property type="entry name" value="VON WILLEBRAND FACTOR A DOMAIN-CONTAINING PROTEIN 5A"/>
    <property type="match status" value="1"/>
</dbReference>
<gene>
    <name evidence="2" type="ORF">ENT99_04805</name>
    <name evidence="3" type="ORF">ENU64_06640</name>
</gene>
<proteinExistence type="predicted"/>